<protein>
    <submittedName>
        <fullName evidence="1">Uncharacterized protein</fullName>
    </submittedName>
</protein>
<dbReference type="STRING" id="133383.A0A1R0GZR5"/>
<comment type="caution">
    <text evidence="1">The sequence shown here is derived from an EMBL/GenBank/DDBJ whole genome shotgun (WGS) entry which is preliminary data.</text>
</comment>
<proteinExistence type="predicted"/>
<evidence type="ECO:0000313" key="1">
    <source>
        <dbReference type="EMBL" id="OLY82392.1"/>
    </source>
</evidence>
<dbReference type="AlphaFoldDB" id="A0A1R0GZR5"/>
<organism evidence="1 2">
    <name type="scientific">Smittium mucronatum</name>
    <dbReference type="NCBI Taxonomy" id="133383"/>
    <lineage>
        <taxon>Eukaryota</taxon>
        <taxon>Fungi</taxon>
        <taxon>Fungi incertae sedis</taxon>
        <taxon>Zoopagomycota</taxon>
        <taxon>Kickxellomycotina</taxon>
        <taxon>Harpellomycetes</taxon>
        <taxon>Harpellales</taxon>
        <taxon>Legeriomycetaceae</taxon>
        <taxon>Smittium</taxon>
    </lineage>
</organism>
<dbReference type="EMBL" id="LSSL01001583">
    <property type="protein sequence ID" value="OLY82392.1"/>
    <property type="molecule type" value="Genomic_DNA"/>
</dbReference>
<keyword evidence="2" id="KW-1185">Reference proteome</keyword>
<evidence type="ECO:0000313" key="2">
    <source>
        <dbReference type="Proteomes" id="UP000187455"/>
    </source>
</evidence>
<name>A0A1R0GZR5_9FUNG</name>
<sequence>MLSELYWKGKSDDGSAIKVKINAAPTAGEEEQILVEECFMDIDGASTGRRNSEPTILEEPFEEMEWSVVPSENPRN</sequence>
<dbReference type="Proteomes" id="UP000187455">
    <property type="component" value="Unassembled WGS sequence"/>
</dbReference>
<gene>
    <name evidence="1" type="ORF">AYI68_g3497</name>
</gene>
<reference evidence="1 2" key="1">
    <citation type="journal article" date="2016" name="Mol. Biol. Evol.">
        <title>Genome-Wide Survey of Gut Fungi (Harpellales) Reveals the First Horizontally Transferred Ubiquitin Gene from a Mosquito Host.</title>
        <authorList>
            <person name="Wang Y."/>
            <person name="White M.M."/>
            <person name="Kvist S."/>
            <person name="Moncalvo J.M."/>
        </authorList>
    </citation>
    <scope>NUCLEOTIDE SEQUENCE [LARGE SCALE GENOMIC DNA]</scope>
    <source>
        <strain evidence="1 2">ALG-7-W6</strain>
    </source>
</reference>
<accession>A0A1R0GZR5</accession>